<dbReference type="InterPro" id="IPR029058">
    <property type="entry name" value="AB_hydrolase_fold"/>
</dbReference>
<dbReference type="InterPro" id="IPR013736">
    <property type="entry name" value="Xaa-Pro_dipept_C"/>
</dbReference>
<dbReference type="InterPro" id="IPR008979">
    <property type="entry name" value="Galactose-bd-like_sf"/>
</dbReference>
<dbReference type="NCBIfam" id="TIGR00976">
    <property type="entry name" value="CocE_NonD"/>
    <property type="match status" value="2"/>
</dbReference>
<organism evidence="4 5">
    <name type="scientific">Actinacidiphila acididurans</name>
    <dbReference type="NCBI Taxonomy" id="2784346"/>
    <lineage>
        <taxon>Bacteria</taxon>
        <taxon>Bacillati</taxon>
        <taxon>Actinomycetota</taxon>
        <taxon>Actinomycetes</taxon>
        <taxon>Kitasatosporales</taxon>
        <taxon>Streptomycetaceae</taxon>
        <taxon>Actinacidiphila</taxon>
    </lineage>
</organism>
<dbReference type="Gene3D" id="3.40.50.1820">
    <property type="entry name" value="alpha/beta hydrolase"/>
    <property type="match status" value="2"/>
</dbReference>
<sequence>MRDGTVLTADVHRPPSGSGPWPVLLARGPYGSRDPGVLAALDPEGAARRGFLTVVQDVRGRFGSGGIWEPLVNERDDGHESVRWAAGLPGSDGRVAMYGPSYLGHAQWAALTAGPPELVAVMPEFTWADPCDGLVARGGVPELGLVAQWTLGLAGLDRDRDALPATGWRSPALAGLPVPGRSGGPDLPHALPAGSGRPAATLTVAGWYDAFLQGSLDNHVRARELGGPATLIVGPWTHGDRATALPFGAADLRTAELHWLHAVLAGRTPPGPAVRVHLTGTGQWRSYAAWPPPSVPLTLHLRGDGTLSRTPPPHAEAWRTFPYRPADPVPTLGGALLLTDDHPAGPADQRPLEDRADLLVWTGAPLDRPLTVVGRVTALLTAHSSADPADWVVRLTDVAPDGTSRLVTDGITRTAAPGGTVPVDLWSTGHVFRPGHRLRVHVTASSFPRWSPLPTPSDRRVAPASRLMLPVVPEP</sequence>
<keyword evidence="1 4" id="KW-0378">Hydrolase</keyword>
<evidence type="ECO:0000313" key="5">
    <source>
        <dbReference type="Proteomes" id="UP000749040"/>
    </source>
</evidence>
<feature type="domain" description="Xaa-Pro dipeptidyl-peptidase C-terminal" evidence="3">
    <location>
        <begin position="257"/>
        <end position="473"/>
    </location>
</feature>
<dbReference type="SMART" id="SM00939">
    <property type="entry name" value="PepX_C"/>
    <property type="match status" value="1"/>
</dbReference>
<reference evidence="4 5" key="1">
    <citation type="submission" date="2021-01" db="EMBL/GenBank/DDBJ databases">
        <title>Streptomyces acididurans sp. nov., isolated from a peat swamp forest soil.</title>
        <authorList>
            <person name="Chantavorakit T."/>
            <person name="Duangmal K."/>
        </authorList>
    </citation>
    <scope>NUCLEOTIDE SEQUENCE [LARGE SCALE GENOMIC DNA]</scope>
    <source>
        <strain evidence="4 5">KK5PA1</strain>
    </source>
</reference>
<dbReference type="InterPro" id="IPR000383">
    <property type="entry name" value="Xaa-Pro-like_dom"/>
</dbReference>
<evidence type="ECO:0000256" key="1">
    <source>
        <dbReference type="ARBA" id="ARBA00022801"/>
    </source>
</evidence>
<evidence type="ECO:0000256" key="2">
    <source>
        <dbReference type="SAM" id="MobiDB-lite"/>
    </source>
</evidence>
<dbReference type="EMBL" id="JADKYB010000001">
    <property type="protein sequence ID" value="MBM9503501.1"/>
    <property type="molecule type" value="Genomic_DNA"/>
</dbReference>
<dbReference type="Proteomes" id="UP000749040">
    <property type="component" value="Unassembled WGS sequence"/>
</dbReference>
<dbReference type="SUPFAM" id="SSF49785">
    <property type="entry name" value="Galactose-binding domain-like"/>
    <property type="match status" value="1"/>
</dbReference>
<dbReference type="Gene3D" id="2.60.120.260">
    <property type="entry name" value="Galactose-binding domain-like"/>
    <property type="match status" value="1"/>
</dbReference>
<dbReference type="InterPro" id="IPR005674">
    <property type="entry name" value="CocE/Ser_esterase"/>
</dbReference>
<dbReference type="Pfam" id="PF02129">
    <property type="entry name" value="Peptidase_S15"/>
    <property type="match status" value="1"/>
</dbReference>
<proteinExistence type="predicted"/>
<dbReference type="SUPFAM" id="SSF53474">
    <property type="entry name" value="alpha/beta-Hydrolases"/>
    <property type="match status" value="1"/>
</dbReference>
<feature type="region of interest" description="Disordered" evidence="2">
    <location>
        <begin position="1"/>
        <end position="20"/>
    </location>
</feature>
<dbReference type="GO" id="GO:0016787">
    <property type="term" value="F:hydrolase activity"/>
    <property type="evidence" value="ECO:0007669"/>
    <property type="project" value="UniProtKB-KW"/>
</dbReference>
<dbReference type="Pfam" id="PF08530">
    <property type="entry name" value="PepX_C"/>
    <property type="match status" value="1"/>
</dbReference>
<keyword evidence="5" id="KW-1185">Reference proteome</keyword>
<evidence type="ECO:0000313" key="4">
    <source>
        <dbReference type="EMBL" id="MBM9503501.1"/>
    </source>
</evidence>
<evidence type="ECO:0000259" key="3">
    <source>
        <dbReference type="SMART" id="SM00939"/>
    </source>
</evidence>
<protein>
    <submittedName>
        <fullName evidence="4">CocE/NonD family hydrolase</fullName>
    </submittedName>
</protein>
<name>A0ABS2TLX8_9ACTN</name>
<accession>A0ABS2TLX8</accession>
<comment type="caution">
    <text evidence="4">The sequence shown here is derived from an EMBL/GenBank/DDBJ whole genome shotgun (WGS) entry which is preliminary data.</text>
</comment>
<gene>
    <name evidence="4" type="ORF">ITX44_02930</name>
</gene>